<dbReference type="Proteomes" id="UP000320244">
    <property type="component" value="Unassembled WGS sequence"/>
</dbReference>
<reference evidence="3 4" key="2">
    <citation type="submission" date="2019-08" db="EMBL/GenBank/DDBJ databases">
        <title>Jejuicoccus antrihumi gen. nov., sp. nov., a new member of the family Dermacoccaceae isolated from a cave.</title>
        <authorList>
            <person name="Schumann P."/>
            <person name="Kim I.S."/>
        </authorList>
    </citation>
    <scope>NUCLEOTIDE SEQUENCE [LARGE SCALE GENOMIC DNA]</scope>
    <source>
        <strain evidence="3 4">C5-26</strain>
    </source>
</reference>
<dbReference type="GO" id="GO:0004175">
    <property type="term" value="F:endopeptidase activity"/>
    <property type="evidence" value="ECO:0007669"/>
    <property type="project" value="UniProtKB-ARBA"/>
</dbReference>
<feature type="transmembrane region" description="Helical" evidence="1">
    <location>
        <begin position="249"/>
        <end position="270"/>
    </location>
</feature>
<dbReference type="GO" id="GO:0080120">
    <property type="term" value="P:CAAX-box protein maturation"/>
    <property type="evidence" value="ECO:0007669"/>
    <property type="project" value="UniProtKB-ARBA"/>
</dbReference>
<dbReference type="GO" id="GO:0008237">
    <property type="term" value="F:metallopeptidase activity"/>
    <property type="evidence" value="ECO:0007669"/>
    <property type="project" value="UniProtKB-KW"/>
</dbReference>
<gene>
    <name evidence="3" type="ORF">FGL98_04025</name>
</gene>
<dbReference type="AlphaFoldDB" id="A0A563E6G1"/>
<keyword evidence="1" id="KW-1133">Transmembrane helix</keyword>
<protein>
    <submittedName>
        <fullName evidence="3">CPBP family intramembrane metalloprotease</fullName>
    </submittedName>
</protein>
<evidence type="ECO:0000313" key="4">
    <source>
        <dbReference type="Proteomes" id="UP000320244"/>
    </source>
</evidence>
<keyword evidence="1" id="KW-0472">Membrane</keyword>
<reference evidence="3 4" key="1">
    <citation type="submission" date="2019-05" db="EMBL/GenBank/DDBJ databases">
        <authorList>
            <person name="Lee S.D."/>
        </authorList>
    </citation>
    <scope>NUCLEOTIDE SEQUENCE [LARGE SCALE GENOMIC DNA]</scope>
    <source>
        <strain evidence="3 4">C5-26</strain>
    </source>
</reference>
<proteinExistence type="predicted"/>
<keyword evidence="3" id="KW-0482">Metalloprotease</keyword>
<keyword evidence="1" id="KW-0812">Transmembrane</keyword>
<dbReference type="GO" id="GO:0006508">
    <property type="term" value="P:proteolysis"/>
    <property type="evidence" value="ECO:0007669"/>
    <property type="project" value="UniProtKB-KW"/>
</dbReference>
<keyword evidence="4" id="KW-1185">Reference proteome</keyword>
<feature type="transmembrane region" description="Helical" evidence="1">
    <location>
        <begin position="131"/>
        <end position="150"/>
    </location>
</feature>
<dbReference type="EMBL" id="VCQV01000004">
    <property type="protein sequence ID" value="TWP37889.1"/>
    <property type="molecule type" value="Genomic_DNA"/>
</dbReference>
<dbReference type="InterPro" id="IPR003675">
    <property type="entry name" value="Rce1/LyrA-like_dom"/>
</dbReference>
<organism evidence="3 4">
    <name type="scientific">Leekyejoonella antrihumi</name>
    <dbReference type="NCBI Taxonomy" id="1660198"/>
    <lineage>
        <taxon>Bacteria</taxon>
        <taxon>Bacillati</taxon>
        <taxon>Actinomycetota</taxon>
        <taxon>Actinomycetes</taxon>
        <taxon>Micrococcales</taxon>
        <taxon>Dermacoccaceae</taxon>
        <taxon>Leekyejoonella</taxon>
    </lineage>
</organism>
<dbReference type="OrthoDB" id="4453618at2"/>
<name>A0A563E6G1_9MICO</name>
<feature type="domain" description="CAAX prenyl protease 2/Lysostaphin resistance protein A-like" evidence="2">
    <location>
        <begin position="170"/>
        <end position="261"/>
    </location>
</feature>
<accession>A0A563E6G1</accession>
<keyword evidence="3" id="KW-0378">Hydrolase</keyword>
<evidence type="ECO:0000259" key="2">
    <source>
        <dbReference type="Pfam" id="PF02517"/>
    </source>
</evidence>
<feature type="transmembrane region" description="Helical" evidence="1">
    <location>
        <begin position="88"/>
        <end position="110"/>
    </location>
</feature>
<evidence type="ECO:0000256" key="1">
    <source>
        <dbReference type="SAM" id="Phobius"/>
    </source>
</evidence>
<keyword evidence="3" id="KW-0645">Protease</keyword>
<dbReference type="RefSeq" id="WP_146315454.1">
    <property type="nucleotide sequence ID" value="NZ_VCQV01000004.1"/>
</dbReference>
<comment type="caution">
    <text evidence="3">The sequence shown here is derived from an EMBL/GenBank/DDBJ whole genome shotgun (WGS) entry which is preliminary data.</text>
</comment>
<dbReference type="Pfam" id="PF02517">
    <property type="entry name" value="Rce1-like"/>
    <property type="match status" value="1"/>
</dbReference>
<evidence type="ECO:0000313" key="3">
    <source>
        <dbReference type="EMBL" id="TWP37889.1"/>
    </source>
</evidence>
<feature type="transmembrane region" description="Helical" evidence="1">
    <location>
        <begin position="35"/>
        <end position="57"/>
    </location>
</feature>
<sequence>MTTQRSAAEVAPHAGLAHLWSGPLRVPRTGLPRRMLVIETVLVLLLSLGASAIYSVLDIMRRLSSPVALGQQTSNLNTSHAEQPWLDLIYEIVQIGLGLVPVLLVCYLLARELPSAVRYLGIDRARPLPDLLLGMILAACIGLPGLALYVGARDAGLNTTVVAADLGSHWWVVPILVLSAVQNAALEETVMVGYLFTRWSQAGWRLWVIVVVSAVIRGSYHLYQGFGGFAGNIVMGLILGSVYLRTRRVLPLIITHSILDTVAFVGYALLHSHVSWL</sequence>
<feature type="transmembrane region" description="Helical" evidence="1">
    <location>
        <begin position="226"/>
        <end position="244"/>
    </location>
</feature>